<accession>A0A074WS33</accession>
<dbReference type="OrthoDB" id="205198at2759"/>
<dbReference type="HOGENOM" id="CLU_048908_1_0_1"/>
<dbReference type="GeneID" id="25409304"/>
<dbReference type="SMART" id="SM01373">
    <property type="entry name" value="MAGE"/>
    <property type="match status" value="1"/>
</dbReference>
<dbReference type="EMBL" id="KL584704">
    <property type="protein sequence ID" value="KEQ75963.1"/>
    <property type="molecule type" value="Genomic_DNA"/>
</dbReference>
<evidence type="ECO:0000313" key="4">
    <source>
        <dbReference type="Proteomes" id="UP000027730"/>
    </source>
</evidence>
<proteinExistence type="predicted"/>
<name>A0A074WS33_9PEZI</name>
<evidence type="ECO:0000256" key="1">
    <source>
        <dbReference type="SAM" id="MobiDB-lite"/>
    </source>
</evidence>
<evidence type="ECO:0000313" key="3">
    <source>
        <dbReference type="EMBL" id="KEQ75963.1"/>
    </source>
</evidence>
<dbReference type="PANTHER" id="PTHR11736:SF14">
    <property type="entry name" value="NSE3 HOMOLOG, SMC5-SMC6 COMPLEX COMPONENT"/>
    <property type="match status" value="1"/>
</dbReference>
<keyword evidence="4" id="KW-1185">Reference proteome</keyword>
<dbReference type="RefSeq" id="XP_013430109.1">
    <property type="nucleotide sequence ID" value="XM_013574655.1"/>
</dbReference>
<dbReference type="PANTHER" id="PTHR11736">
    <property type="entry name" value="MELANOMA-ASSOCIATED ANTIGEN MAGE ANTIGEN"/>
    <property type="match status" value="1"/>
</dbReference>
<dbReference type="STRING" id="1043004.A0A074WS33"/>
<feature type="compositionally biased region" description="Basic and acidic residues" evidence="1">
    <location>
        <begin position="312"/>
        <end position="337"/>
    </location>
</feature>
<dbReference type="GO" id="GO:0005634">
    <property type="term" value="C:nucleus"/>
    <property type="evidence" value="ECO:0007669"/>
    <property type="project" value="TreeGrafter"/>
</dbReference>
<evidence type="ECO:0000259" key="2">
    <source>
        <dbReference type="SMART" id="SM01373"/>
    </source>
</evidence>
<feature type="domain" description="MAGE" evidence="2">
    <location>
        <begin position="43"/>
        <end position="248"/>
    </location>
</feature>
<dbReference type="InterPro" id="IPR041898">
    <property type="entry name" value="MAGE_WH1"/>
</dbReference>
<organism evidence="3 4">
    <name type="scientific">Aureobasidium namibiae CBS 147.97</name>
    <dbReference type="NCBI Taxonomy" id="1043004"/>
    <lineage>
        <taxon>Eukaryota</taxon>
        <taxon>Fungi</taxon>
        <taxon>Dikarya</taxon>
        <taxon>Ascomycota</taxon>
        <taxon>Pezizomycotina</taxon>
        <taxon>Dothideomycetes</taxon>
        <taxon>Dothideomycetidae</taxon>
        <taxon>Dothideales</taxon>
        <taxon>Saccotheciaceae</taxon>
        <taxon>Aureobasidium</taxon>
    </lineage>
</organism>
<protein>
    <submittedName>
        <fullName evidence="3">MAGE-domain-containing protein</fullName>
    </submittedName>
</protein>
<feature type="region of interest" description="Disordered" evidence="1">
    <location>
        <begin position="272"/>
        <end position="351"/>
    </location>
</feature>
<gene>
    <name evidence="3" type="ORF">M436DRAFT_40006</name>
</gene>
<reference evidence="3 4" key="1">
    <citation type="journal article" date="2014" name="BMC Genomics">
        <title>Genome sequencing of four Aureobasidium pullulans varieties: biotechnological potential, stress tolerance, and description of new species.</title>
        <authorList>
            <person name="Gostin Ar C."/>
            <person name="Ohm R.A."/>
            <person name="Kogej T."/>
            <person name="Sonjak S."/>
            <person name="Turk M."/>
            <person name="Zajc J."/>
            <person name="Zalar P."/>
            <person name="Grube M."/>
            <person name="Sun H."/>
            <person name="Han J."/>
            <person name="Sharma A."/>
            <person name="Chiniquy J."/>
            <person name="Ngan C.Y."/>
            <person name="Lipzen A."/>
            <person name="Barry K."/>
            <person name="Grigoriev I.V."/>
            <person name="Gunde-Cimerman N."/>
        </authorList>
    </citation>
    <scope>NUCLEOTIDE SEQUENCE [LARGE SCALE GENOMIC DNA]</scope>
    <source>
        <strain evidence="3 4">CBS 147.97</strain>
    </source>
</reference>
<feature type="non-terminal residue" evidence="3">
    <location>
        <position position="1"/>
    </location>
</feature>
<dbReference type="Gene3D" id="1.10.10.1210">
    <property type="entry name" value="MAGE homology domain, winged helix WH2 motif"/>
    <property type="match status" value="1"/>
</dbReference>
<dbReference type="Proteomes" id="UP000027730">
    <property type="component" value="Unassembled WGS sequence"/>
</dbReference>
<dbReference type="GO" id="GO:0006281">
    <property type="term" value="P:DNA repair"/>
    <property type="evidence" value="ECO:0007669"/>
    <property type="project" value="TreeGrafter"/>
</dbReference>
<sequence length="351" mass="39607">DDSDADVRPPQRRRMSDAEEEDYAGEASVTQGDSNLEVMVKNMVRLALAYEYSRTPIRRGDITNKVLGATGGRQFKAVFAEAQIQLRGTFGMEMTELPMKEKVTLAQRRAAQKSQSTQKSSATWILTSVLPERFRQPEILPPSQAPTLELESQYTALYTFVVSLIYLNGGMLPDGKMERYLKRVDVEEAAAQNSVNILNSGGDKTEKLLKRMEKDGYVIKVRDNSTGEEVVEWMVGPRGKTEVGDSGVRGMVNQVYGEVADPAELARALERSLGANEAPKRREEQAAQSQKKGRRRRTQMQTKEEEEEEKEEEKKDEKEEKIKEEVRVEEERQHDGEDKEVDMVDAIAASI</sequence>
<dbReference type="Gene3D" id="1.10.10.1200">
    <property type="entry name" value="MAGE homology domain, winged helix WH1 motif"/>
    <property type="match status" value="1"/>
</dbReference>
<feature type="region of interest" description="Disordered" evidence="1">
    <location>
        <begin position="1"/>
        <end position="28"/>
    </location>
</feature>
<dbReference type="InterPro" id="IPR037445">
    <property type="entry name" value="MAGE"/>
</dbReference>
<dbReference type="Pfam" id="PF01454">
    <property type="entry name" value="MAGE"/>
    <property type="match status" value="1"/>
</dbReference>
<dbReference type="AlphaFoldDB" id="A0A074WS33"/>
<dbReference type="InterPro" id="IPR041899">
    <property type="entry name" value="MAGE_WH2"/>
</dbReference>
<feature type="compositionally biased region" description="Basic and acidic residues" evidence="1">
    <location>
        <begin position="1"/>
        <end position="17"/>
    </location>
</feature>
<dbReference type="InterPro" id="IPR002190">
    <property type="entry name" value="MHD_dom"/>
</dbReference>